<evidence type="ECO:0000256" key="6">
    <source>
        <dbReference type="ARBA" id="ARBA00022741"/>
    </source>
</evidence>
<evidence type="ECO:0000256" key="3">
    <source>
        <dbReference type="ARBA" id="ARBA00013253"/>
    </source>
</evidence>
<dbReference type="NCBIfam" id="TIGR01498">
    <property type="entry name" value="folK"/>
    <property type="match status" value="1"/>
</dbReference>
<evidence type="ECO:0000256" key="10">
    <source>
        <dbReference type="ARBA" id="ARBA00029409"/>
    </source>
</evidence>
<dbReference type="Proteomes" id="UP000501802">
    <property type="component" value="Chromosome"/>
</dbReference>
<proteinExistence type="inferred from homology"/>
<comment type="similarity">
    <text evidence="2">Belongs to the HPPK family.</text>
</comment>
<dbReference type="PROSITE" id="PS00794">
    <property type="entry name" value="HPPK"/>
    <property type="match status" value="1"/>
</dbReference>
<keyword evidence="5 15" id="KW-0808">Transferase</keyword>
<evidence type="ECO:0000313" key="15">
    <source>
        <dbReference type="EMBL" id="QIP11986.1"/>
    </source>
</evidence>
<evidence type="ECO:0000256" key="11">
    <source>
        <dbReference type="ARBA" id="ARBA00029766"/>
    </source>
</evidence>
<evidence type="ECO:0000256" key="13">
    <source>
        <dbReference type="SAM" id="Phobius"/>
    </source>
</evidence>
<dbReference type="InterPro" id="IPR000550">
    <property type="entry name" value="Hppk"/>
</dbReference>
<keyword evidence="16" id="KW-1185">Reference proteome</keyword>
<keyword evidence="13" id="KW-0472">Membrane</keyword>
<dbReference type="KEGG" id="spib:G8759_04735"/>
<feature type="domain" description="7,8-dihydro-6-hydroxymethylpterin-pyrophosphokinase" evidence="14">
    <location>
        <begin position="105"/>
        <end position="116"/>
    </location>
</feature>
<comment type="function">
    <text evidence="10">Catalyzes the transfer of pyrophosphate from adenosine triphosphate (ATP) to 6-hydroxymethyl-7,8-dihydropterin, an enzymatic step in folate biosynthesis pathway.</text>
</comment>
<dbReference type="Pfam" id="PF01288">
    <property type="entry name" value="HPPK"/>
    <property type="match status" value="1"/>
</dbReference>
<dbReference type="CDD" id="cd00483">
    <property type="entry name" value="HPPK"/>
    <property type="match status" value="1"/>
</dbReference>
<dbReference type="GO" id="GO:0016301">
    <property type="term" value="F:kinase activity"/>
    <property type="evidence" value="ECO:0007669"/>
    <property type="project" value="UniProtKB-KW"/>
</dbReference>
<dbReference type="GO" id="GO:0005524">
    <property type="term" value="F:ATP binding"/>
    <property type="evidence" value="ECO:0007669"/>
    <property type="project" value="UniProtKB-KW"/>
</dbReference>
<comment type="pathway">
    <text evidence="1">Cofactor biosynthesis; tetrahydrofolate biosynthesis; 2-amino-4-hydroxy-6-hydroxymethyl-7,8-dihydropteridine diphosphate from 7,8-dihydroneopterin triphosphate: step 4/4.</text>
</comment>
<dbReference type="Gene3D" id="3.30.70.560">
    <property type="entry name" value="7,8-Dihydro-6-hydroxymethylpterin-pyrophosphokinase HPPK"/>
    <property type="match status" value="1"/>
</dbReference>
<name>A0A6G9AI51_9BACT</name>
<evidence type="ECO:0000256" key="1">
    <source>
        <dbReference type="ARBA" id="ARBA00005051"/>
    </source>
</evidence>
<evidence type="ECO:0000256" key="12">
    <source>
        <dbReference type="ARBA" id="ARBA00033413"/>
    </source>
</evidence>
<reference evidence="15 16" key="1">
    <citation type="submission" date="2020-03" db="EMBL/GenBank/DDBJ databases">
        <authorList>
            <person name="Kim M.K."/>
        </authorList>
    </citation>
    <scope>NUCLEOTIDE SEQUENCE [LARGE SCALE GENOMIC DNA]</scope>
    <source>
        <strain evidence="15 16">BT328</strain>
    </source>
</reference>
<accession>A0A6G9AI51</accession>
<dbReference type="AlphaFoldDB" id="A0A6G9AI51"/>
<dbReference type="GO" id="GO:0003848">
    <property type="term" value="F:2-amino-4-hydroxy-6-hydroxymethyldihydropteridine diphosphokinase activity"/>
    <property type="evidence" value="ECO:0007669"/>
    <property type="project" value="UniProtKB-EC"/>
</dbReference>
<keyword evidence="8" id="KW-0067">ATP-binding</keyword>
<evidence type="ECO:0000256" key="9">
    <source>
        <dbReference type="ARBA" id="ARBA00022909"/>
    </source>
</evidence>
<sequence>MRERVLCDTHSFFFFTIFSLKIFLLLGANLGDRVQTLNRAVDLIVKHIGPLAKQSSLYQTAPWGVTDQPDYLNQVLAVDTKLEPQQLLEQTQAIEQELGRVRFEKWGARVIDIDILFYGQQILQTETLTIPHPYLHVRRFTLVPLAEIAPDFVHPVLQKTIVELLDECMDESEVVIFNF</sequence>
<keyword evidence="9" id="KW-0289">Folate biosynthesis</keyword>
<dbReference type="PANTHER" id="PTHR43071">
    <property type="entry name" value="2-AMINO-4-HYDROXY-6-HYDROXYMETHYLDIHYDROPTERIDINE PYROPHOSPHOKINASE"/>
    <property type="match status" value="1"/>
</dbReference>
<dbReference type="SUPFAM" id="SSF55083">
    <property type="entry name" value="6-hydroxymethyl-7,8-dihydropterin pyrophosphokinase, HPPK"/>
    <property type="match status" value="1"/>
</dbReference>
<dbReference type="GO" id="GO:0046656">
    <property type="term" value="P:folic acid biosynthetic process"/>
    <property type="evidence" value="ECO:0007669"/>
    <property type="project" value="UniProtKB-KW"/>
</dbReference>
<gene>
    <name evidence="15" type="primary">folK</name>
    <name evidence="15" type="ORF">G8759_04735</name>
</gene>
<keyword evidence="6" id="KW-0547">Nucleotide-binding</keyword>
<evidence type="ECO:0000256" key="4">
    <source>
        <dbReference type="ARBA" id="ARBA00016218"/>
    </source>
</evidence>
<dbReference type="EC" id="2.7.6.3" evidence="3"/>
<evidence type="ECO:0000256" key="5">
    <source>
        <dbReference type="ARBA" id="ARBA00022679"/>
    </source>
</evidence>
<evidence type="ECO:0000256" key="7">
    <source>
        <dbReference type="ARBA" id="ARBA00022777"/>
    </source>
</evidence>
<dbReference type="GO" id="GO:0046654">
    <property type="term" value="P:tetrahydrofolate biosynthetic process"/>
    <property type="evidence" value="ECO:0007669"/>
    <property type="project" value="UniProtKB-UniPathway"/>
</dbReference>
<evidence type="ECO:0000256" key="2">
    <source>
        <dbReference type="ARBA" id="ARBA00005810"/>
    </source>
</evidence>
<dbReference type="PANTHER" id="PTHR43071:SF1">
    <property type="entry name" value="2-AMINO-4-HYDROXY-6-HYDROXYMETHYLDIHYDROPTERIDINE PYROPHOSPHOKINASE"/>
    <property type="match status" value="1"/>
</dbReference>
<evidence type="ECO:0000313" key="16">
    <source>
        <dbReference type="Proteomes" id="UP000501802"/>
    </source>
</evidence>
<evidence type="ECO:0000259" key="14">
    <source>
        <dbReference type="PROSITE" id="PS00794"/>
    </source>
</evidence>
<keyword evidence="13" id="KW-0812">Transmembrane</keyword>
<dbReference type="InterPro" id="IPR035907">
    <property type="entry name" value="Hppk_sf"/>
</dbReference>
<keyword evidence="7 15" id="KW-0418">Kinase</keyword>
<protein>
    <recommendedName>
        <fullName evidence="4">2-amino-4-hydroxy-6-hydroxymethyldihydropteridine pyrophosphokinase</fullName>
        <ecNumber evidence="3">2.7.6.3</ecNumber>
    </recommendedName>
    <alternativeName>
        <fullName evidence="11">6-hydroxymethyl-7,8-dihydropterin pyrophosphokinase</fullName>
    </alternativeName>
    <alternativeName>
        <fullName evidence="12">7,8-dihydro-6-hydroxymethylpterin-pyrophosphokinase</fullName>
    </alternativeName>
</protein>
<organism evidence="15 16">
    <name type="scientific">Spirosoma aureum</name>
    <dbReference type="NCBI Taxonomy" id="2692134"/>
    <lineage>
        <taxon>Bacteria</taxon>
        <taxon>Pseudomonadati</taxon>
        <taxon>Bacteroidota</taxon>
        <taxon>Cytophagia</taxon>
        <taxon>Cytophagales</taxon>
        <taxon>Cytophagaceae</taxon>
        <taxon>Spirosoma</taxon>
    </lineage>
</organism>
<feature type="transmembrane region" description="Helical" evidence="13">
    <location>
        <begin position="12"/>
        <end position="31"/>
    </location>
</feature>
<keyword evidence="13" id="KW-1133">Transmembrane helix</keyword>
<dbReference type="EMBL" id="CP050063">
    <property type="protein sequence ID" value="QIP11986.1"/>
    <property type="molecule type" value="Genomic_DNA"/>
</dbReference>
<evidence type="ECO:0000256" key="8">
    <source>
        <dbReference type="ARBA" id="ARBA00022840"/>
    </source>
</evidence>
<dbReference type="UniPathway" id="UPA00077">
    <property type="reaction ID" value="UER00155"/>
</dbReference>